<evidence type="ECO:0000256" key="2">
    <source>
        <dbReference type="ARBA" id="ARBA00007530"/>
    </source>
</evidence>
<evidence type="ECO:0000313" key="9">
    <source>
        <dbReference type="Proteomes" id="UP001465976"/>
    </source>
</evidence>
<dbReference type="EMBL" id="JBAHYK010000024">
    <property type="protein sequence ID" value="KAL0580715.1"/>
    <property type="molecule type" value="Genomic_DNA"/>
</dbReference>
<evidence type="ECO:0000313" key="8">
    <source>
        <dbReference type="EMBL" id="KAL0580715.1"/>
    </source>
</evidence>
<dbReference type="PANTHER" id="PTHR12264:SF21">
    <property type="entry name" value="TRANSCRIPTION INITIATION FACTOR TFIID SUBUNIT 12"/>
    <property type="match status" value="1"/>
</dbReference>
<evidence type="ECO:0000256" key="6">
    <source>
        <dbReference type="SAM" id="MobiDB-lite"/>
    </source>
</evidence>
<accession>A0ABR3FZI1</accession>
<feature type="domain" description="Transcription initiation factor TFIID subunit 12" evidence="7">
    <location>
        <begin position="208"/>
        <end position="274"/>
    </location>
</feature>
<evidence type="ECO:0000256" key="5">
    <source>
        <dbReference type="ARBA" id="ARBA00023242"/>
    </source>
</evidence>
<dbReference type="Pfam" id="PF03847">
    <property type="entry name" value="TFIID_20kDa"/>
    <property type="match status" value="1"/>
</dbReference>
<dbReference type="CDD" id="cd07981">
    <property type="entry name" value="HFD_TAF12"/>
    <property type="match status" value="1"/>
</dbReference>
<feature type="compositionally biased region" description="Low complexity" evidence="6">
    <location>
        <begin position="1"/>
        <end position="19"/>
    </location>
</feature>
<dbReference type="PANTHER" id="PTHR12264">
    <property type="entry name" value="TRANSCRIPTION INITIATION FACTOR TFIID SUBUNIT 12"/>
    <property type="match status" value="1"/>
</dbReference>
<dbReference type="Gene3D" id="1.10.20.10">
    <property type="entry name" value="Histone, subunit A"/>
    <property type="match status" value="1"/>
</dbReference>
<dbReference type="SUPFAM" id="SSF47113">
    <property type="entry name" value="Histone-fold"/>
    <property type="match status" value="1"/>
</dbReference>
<feature type="compositionally biased region" description="Low complexity" evidence="6">
    <location>
        <begin position="105"/>
        <end position="120"/>
    </location>
</feature>
<evidence type="ECO:0000256" key="1">
    <source>
        <dbReference type="ARBA" id="ARBA00004123"/>
    </source>
</evidence>
<feature type="compositionally biased region" description="Low complexity" evidence="6">
    <location>
        <begin position="86"/>
        <end position="98"/>
    </location>
</feature>
<feature type="region of interest" description="Disordered" evidence="6">
    <location>
        <begin position="1"/>
        <end position="29"/>
    </location>
</feature>
<comment type="subcellular location">
    <subcellularLocation>
        <location evidence="1">Nucleus</location>
    </subcellularLocation>
</comment>
<feature type="compositionally biased region" description="Polar residues" evidence="6">
    <location>
        <begin position="126"/>
        <end position="140"/>
    </location>
</feature>
<dbReference type="InterPro" id="IPR009072">
    <property type="entry name" value="Histone-fold"/>
</dbReference>
<keyword evidence="3" id="KW-0805">Transcription regulation</keyword>
<reference evidence="8 9" key="1">
    <citation type="submission" date="2024-02" db="EMBL/GenBank/DDBJ databases">
        <title>A draft genome for the cacao thread blight pathogen Marasmius crinis-equi.</title>
        <authorList>
            <person name="Cohen S.P."/>
            <person name="Baruah I.K."/>
            <person name="Amoako-Attah I."/>
            <person name="Bukari Y."/>
            <person name="Meinhardt L.W."/>
            <person name="Bailey B.A."/>
        </authorList>
    </citation>
    <scope>NUCLEOTIDE SEQUENCE [LARGE SCALE GENOMIC DNA]</scope>
    <source>
        <strain evidence="8 9">GH-76</strain>
    </source>
</reference>
<gene>
    <name evidence="8" type="primary">TAF12</name>
    <name evidence="8" type="ORF">V5O48_001273</name>
</gene>
<dbReference type="InterPro" id="IPR037794">
    <property type="entry name" value="TAF12"/>
</dbReference>
<comment type="caution">
    <text evidence="8">The sequence shown here is derived from an EMBL/GenBank/DDBJ whole genome shotgun (WGS) entry which is preliminary data.</text>
</comment>
<proteinExistence type="inferred from homology"/>
<keyword evidence="4" id="KW-0804">Transcription</keyword>
<evidence type="ECO:0000256" key="3">
    <source>
        <dbReference type="ARBA" id="ARBA00023015"/>
    </source>
</evidence>
<sequence>MDKAGPSTSATPQTPTASSDQGQKQGNMIEVLHNLLRSQTGEQMSNHKVAHLLLSNMETLIKQGKLNPAQIAQLKQFAEQHRQAAGPSSSTPSPNGTPAKPPATPAATTPAPATALKTNTGADTVPTLTTLASTPNPDPSYSINPTLNTTNPGPVQWPAARPTLSGGIPSGRVLGTPTQLARGEDSTMLALDDNRSRRKSTPGDQSMRRSIQELVASIDPNVKIEPEVEDLLLSIADEFIDSVTNFSCRLAKHRGSEVLEVKDLQLHLERNHNIRIPGFASDDTRLSLSQSSVAPVAQAPQGKKNTQGQHMTLRSQRLQQVQHAKREAKLM</sequence>
<keyword evidence="5" id="KW-0539">Nucleus</keyword>
<name>A0ABR3FZI1_9AGAR</name>
<feature type="region of interest" description="Disordered" evidence="6">
    <location>
        <begin position="185"/>
        <end position="208"/>
    </location>
</feature>
<evidence type="ECO:0000256" key="4">
    <source>
        <dbReference type="ARBA" id="ARBA00023163"/>
    </source>
</evidence>
<keyword evidence="9" id="KW-1185">Reference proteome</keyword>
<protein>
    <submittedName>
        <fullName evidence="8">Transcription initiation factor TFIID subunit 12</fullName>
    </submittedName>
</protein>
<dbReference type="InterPro" id="IPR003228">
    <property type="entry name" value="TFIID_TAF12_dom"/>
</dbReference>
<organism evidence="8 9">
    <name type="scientific">Marasmius crinis-equi</name>
    <dbReference type="NCBI Taxonomy" id="585013"/>
    <lineage>
        <taxon>Eukaryota</taxon>
        <taxon>Fungi</taxon>
        <taxon>Dikarya</taxon>
        <taxon>Basidiomycota</taxon>
        <taxon>Agaricomycotina</taxon>
        <taxon>Agaricomycetes</taxon>
        <taxon>Agaricomycetidae</taxon>
        <taxon>Agaricales</taxon>
        <taxon>Marasmiineae</taxon>
        <taxon>Marasmiaceae</taxon>
        <taxon>Marasmius</taxon>
    </lineage>
</organism>
<dbReference type="Proteomes" id="UP001465976">
    <property type="component" value="Unassembled WGS sequence"/>
</dbReference>
<comment type="similarity">
    <text evidence="2">Belongs to the TAF12 family.</text>
</comment>
<evidence type="ECO:0000259" key="7">
    <source>
        <dbReference type="Pfam" id="PF03847"/>
    </source>
</evidence>
<feature type="region of interest" description="Disordered" evidence="6">
    <location>
        <begin position="76"/>
        <end position="140"/>
    </location>
</feature>